<proteinExistence type="predicted"/>
<accession>A0A3N2PLS9</accession>
<evidence type="ECO:0000313" key="3">
    <source>
        <dbReference type="EMBL" id="ROT35477.1"/>
    </source>
</evidence>
<dbReference type="GeneID" id="39584049"/>
<organism evidence="3 4">
    <name type="scientific">Sodiomyces alkalinus (strain CBS 110278 / VKM F-3762 / F11)</name>
    <name type="common">Alkaliphilic filamentous fungus</name>
    <dbReference type="NCBI Taxonomy" id="1314773"/>
    <lineage>
        <taxon>Eukaryota</taxon>
        <taxon>Fungi</taxon>
        <taxon>Dikarya</taxon>
        <taxon>Ascomycota</taxon>
        <taxon>Pezizomycotina</taxon>
        <taxon>Sordariomycetes</taxon>
        <taxon>Hypocreomycetidae</taxon>
        <taxon>Glomerellales</taxon>
        <taxon>Plectosphaerellaceae</taxon>
        <taxon>Sodiomyces</taxon>
    </lineage>
</organism>
<dbReference type="AlphaFoldDB" id="A0A3N2PLS9"/>
<dbReference type="OrthoDB" id="5235700at2759"/>
<feature type="region of interest" description="Disordered" evidence="1">
    <location>
        <begin position="95"/>
        <end position="289"/>
    </location>
</feature>
<feature type="compositionally biased region" description="Pro residues" evidence="1">
    <location>
        <begin position="161"/>
        <end position="170"/>
    </location>
</feature>
<gene>
    <name evidence="3" type="ORF">SODALDRAFT_67492</name>
</gene>
<keyword evidence="2" id="KW-0472">Membrane</keyword>
<name>A0A3N2PLS9_SODAK</name>
<dbReference type="RefSeq" id="XP_028463283.1">
    <property type="nucleotide sequence ID" value="XM_028615572.1"/>
</dbReference>
<evidence type="ECO:0000256" key="2">
    <source>
        <dbReference type="SAM" id="Phobius"/>
    </source>
</evidence>
<reference evidence="3 4" key="1">
    <citation type="journal article" date="2018" name="Mol. Ecol.">
        <title>The obligate alkalophilic soda-lake fungus Sodiomyces alkalinus has shifted to a protein diet.</title>
        <authorList>
            <person name="Grum-Grzhimaylo A.A."/>
            <person name="Falkoski D.L."/>
            <person name="van den Heuvel J."/>
            <person name="Valero-Jimenez C.A."/>
            <person name="Min B."/>
            <person name="Choi I.G."/>
            <person name="Lipzen A."/>
            <person name="Daum C.G."/>
            <person name="Aanen D.K."/>
            <person name="Tsang A."/>
            <person name="Henrissat B."/>
            <person name="Bilanenko E.N."/>
            <person name="de Vries R.P."/>
            <person name="van Kan J.A.L."/>
            <person name="Grigoriev I.V."/>
            <person name="Debets A.J.M."/>
        </authorList>
    </citation>
    <scope>NUCLEOTIDE SEQUENCE [LARGE SCALE GENOMIC DNA]</scope>
    <source>
        <strain evidence="3 4">F11</strain>
    </source>
</reference>
<dbReference type="EMBL" id="ML119061">
    <property type="protein sequence ID" value="ROT35477.1"/>
    <property type="molecule type" value="Genomic_DNA"/>
</dbReference>
<dbReference type="STRING" id="1314773.A0A3N2PLS9"/>
<sequence>MPAVATDNHAVVGGPALLTDLPWKLLSLSLGSVAISVVAAVVIRRFKTRNNSPWTVSGKPEIRFFEEEATEADVPVIYQQRLHYQFPSHHCIIDDKMAGRDDGSSPAGDEASRSQESSFPSSADTISDNDDPRPEHESPSGGSHSAGKRPEVAAPRFIVSRPPPPPPLTPPERSNSIFTVEDANRSRAGRAPELDSSFFDQPNPDFMESTPVPPEDPSTSAMRTQNTSISRRRSYTRMLPMNTASPASSPRVAPAENSGSLFTPSSFPPSSPFLPGPPPAEGKNSREPTQQIEVQGEIISVMDDSGAGWKRHTRIYGGGVCLACAAAANDGQGGFYGSNVRPEDMH</sequence>
<feature type="compositionally biased region" description="Polar residues" evidence="1">
    <location>
        <begin position="114"/>
        <end position="126"/>
    </location>
</feature>
<keyword evidence="2" id="KW-0812">Transmembrane</keyword>
<protein>
    <submittedName>
        <fullName evidence="3">Uncharacterized protein</fullName>
    </submittedName>
</protein>
<feature type="transmembrane region" description="Helical" evidence="2">
    <location>
        <begin position="25"/>
        <end position="43"/>
    </location>
</feature>
<keyword evidence="4" id="KW-1185">Reference proteome</keyword>
<feature type="compositionally biased region" description="Basic and acidic residues" evidence="1">
    <location>
        <begin position="182"/>
        <end position="193"/>
    </location>
</feature>
<evidence type="ECO:0000313" key="4">
    <source>
        <dbReference type="Proteomes" id="UP000272025"/>
    </source>
</evidence>
<dbReference type="Proteomes" id="UP000272025">
    <property type="component" value="Unassembled WGS sequence"/>
</dbReference>
<evidence type="ECO:0000256" key="1">
    <source>
        <dbReference type="SAM" id="MobiDB-lite"/>
    </source>
</evidence>
<keyword evidence="2" id="KW-1133">Transmembrane helix</keyword>
<feature type="compositionally biased region" description="Pro residues" evidence="1">
    <location>
        <begin position="266"/>
        <end position="280"/>
    </location>
</feature>
<feature type="compositionally biased region" description="Low complexity" evidence="1">
    <location>
        <begin position="244"/>
        <end position="265"/>
    </location>
</feature>
<feature type="compositionally biased region" description="Polar residues" evidence="1">
    <location>
        <begin position="217"/>
        <end position="229"/>
    </location>
</feature>